<accession>A0A250F3E5</accession>
<protein>
    <submittedName>
        <fullName evidence="1">Uncharacterized protein</fullName>
    </submittedName>
</protein>
<dbReference type="EMBL" id="CP022383">
    <property type="protein sequence ID" value="ATA78496.1"/>
    <property type="molecule type" value="Genomic_DNA"/>
</dbReference>
<gene>
    <name evidence="1" type="ORF">CGC59_01855</name>
</gene>
<organism evidence="1 2">
    <name type="scientific">Capnocytophaga sputigena</name>
    <dbReference type="NCBI Taxonomy" id="1019"/>
    <lineage>
        <taxon>Bacteria</taxon>
        <taxon>Pseudomonadati</taxon>
        <taxon>Bacteroidota</taxon>
        <taxon>Flavobacteriia</taxon>
        <taxon>Flavobacteriales</taxon>
        <taxon>Flavobacteriaceae</taxon>
        <taxon>Capnocytophaga</taxon>
    </lineage>
</organism>
<dbReference type="RefSeq" id="WP_095900665.1">
    <property type="nucleotide sequence ID" value="NZ_CP022383.1"/>
</dbReference>
<dbReference type="AlphaFoldDB" id="A0A250F3E5"/>
<name>A0A250F3E5_CAPSP</name>
<evidence type="ECO:0000313" key="2">
    <source>
        <dbReference type="Proteomes" id="UP000217334"/>
    </source>
</evidence>
<sequence length="195" mass="21559">MNEYFVNEEQYQRVATFLARQAAKFNLSPDVMARMKPTPSELYVNAQINLGGNIPLLNGNSTQEVGVTNFDGNRLDNGRFFVIDAVTLSYGEAAASKKVWEVAYKKEIPAELLASTLVLRQNGEVIVKLPVASINNAKRSDEFYRRLGALALIEPTQTVDVTIESPAGSTITPANSGDKSFVQVLFKGFETYMKR</sequence>
<evidence type="ECO:0000313" key="1">
    <source>
        <dbReference type="EMBL" id="ATA78496.1"/>
    </source>
</evidence>
<proteinExistence type="predicted"/>
<reference evidence="2" key="1">
    <citation type="submission" date="2017-06" db="EMBL/GenBank/DDBJ databases">
        <title>Capnocytophaga spp. assemblies.</title>
        <authorList>
            <person name="Gulvik C.A."/>
        </authorList>
    </citation>
    <scope>NUCLEOTIDE SEQUENCE [LARGE SCALE GENOMIC DNA]</scope>
    <source>
        <strain evidence="2">H4486</strain>
    </source>
</reference>
<dbReference type="Proteomes" id="UP000217334">
    <property type="component" value="Chromosome"/>
</dbReference>